<evidence type="ECO:0000259" key="2">
    <source>
        <dbReference type="Pfam" id="PF04471"/>
    </source>
</evidence>
<feature type="region of interest" description="Disordered" evidence="1">
    <location>
        <begin position="1"/>
        <end position="20"/>
    </location>
</feature>
<keyword evidence="4" id="KW-1185">Reference proteome</keyword>
<gene>
    <name evidence="3" type="ORF">MED15_03798</name>
</gene>
<dbReference type="EMBL" id="PYAC01000017">
    <property type="protein sequence ID" value="RAO16279.1"/>
    <property type="molecule type" value="Genomic_DNA"/>
</dbReference>
<dbReference type="PANTHER" id="PTHR30015:SF7">
    <property type="entry name" value="TYPE IV METHYL-DIRECTED RESTRICTION ENZYME ECOKMRR"/>
    <property type="match status" value="1"/>
</dbReference>
<dbReference type="Gene3D" id="3.40.1350.10">
    <property type="match status" value="1"/>
</dbReference>
<dbReference type="Proteomes" id="UP000249045">
    <property type="component" value="Unassembled WGS sequence"/>
</dbReference>
<protein>
    <recommendedName>
        <fullName evidence="2">Restriction endonuclease type IV Mrr domain-containing protein</fullName>
    </recommendedName>
</protein>
<dbReference type="InterPro" id="IPR007560">
    <property type="entry name" value="Restrct_endonuc_IV_Mrr"/>
</dbReference>
<sequence>MTSIQTGPTVRSGQPGPNQIRTWQDAEHNAAEWMRYWGYADAAARPGGSDGGIDVQASGAVAQVKYHASAVGRPALQLLYGARGGASHKQLIFFTGSGYTTTAVTYADENDMALFVYSLDGSMRAMNAIAERISAAYVTVQPSGMKLTKTSAPATPTPPGTWRRVIGVGLIIVPLLPVVTGRNPFQGPVAETIMKITTLLAGIYLFAWGRGAGKAGRPSREPAPEEGNVGSTLPTQVVKATAQPAAPGILRFLTGWLLLCGTIVPPDDGVFAGRTTQDVVKILWIVLSCALMLWGILAKTTPRSRIGRSTPQSQAPRTSDADDALRAEARTAPVLADPPVSVGPTLARLASPEPTLTAAVPTELIATTPAVSVLPADEPGEAEQTSEDIVAAPAVLDQGDSCGPDPLREDARAAWAYRTYLQARGSQPLHPAAGAKLLAAVDPDDHVEIIIEAAVQFGARLLDLPELTRNGTAPFVAARTMRRWIIVERATGAVTVCTGPSFPGMMAGTTRATTWPNVGWSLAITADDGQQVGLKVFSDDERLDRLEQLIKDGAAAQIMLLPEQAEVPALPDLDATASAGEATATPPSLPTDWRTSEEIAAAHMRALGFADAELTGGGRDGGLDVVAGTGVAQVKMQAQPVGAPLVQQLRGTRPQSAHHLFYSTSGYTAAARGAAAEIGVHLFVIGRDGTVSPVDDAATELAEEGVSDPEAVRQITTRRTVQDYVQGVADRIMAAVNANEPSAPGRTGRYSGHGERALRYLHHALENLNNRPESFASLRSAAVYYHHTELLAHVWFREMGVPYPGGERPHREPDTLDAFYS</sequence>
<evidence type="ECO:0000313" key="4">
    <source>
        <dbReference type="Proteomes" id="UP000249045"/>
    </source>
</evidence>
<dbReference type="PANTHER" id="PTHR30015">
    <property type="entry name" value="MRR RESTRICTION SYSTEM PROTEIN"/>
    <property type="match status" value="1"/>
</dbReference>
<dbReference type="InterPro" id="IPR052906">
    <property type="entry name" value="Type_IV_Methyl-Rstrct_Enzyme"/>
</dbReference>
<feature type="domain" description="Restriction endonuclease type IV Mrr" evidence="2">
    <location>
        <begin position="22"/>
        <end position="114"/>
    </location>
</feature>
<feature type="compositionally biased region" description="Polar residues" evidence="1">
    <location>
        <begin position="304"/>
        <end position="317"/>
    </location>
</feature>
<proteinExistence type="predicted"/>
<name>A0ABX9D1B3_9ACTN</name>
<dbReference type="Pfam" id="PF04471">
    <property type="entry name" value="Mrr_cat"/>
    <property type="match status" value="2"/>
</dbReference>
<evidence type="ECO:0000256" key="1">
    <source>
        <dbReference type="SAM" id="MobiDB-lite"/>
    </source>
</evidence>
<feature type="region of interest" description="Disordered" evidence="1">
    <location>
        <begin position="304"/>
        <end position="323"/>
    </location>
</feature>
<evidence type="ECO:0000313" key="3">
    <source>
        <dbReference type="EMBL" id="RAO16279.1"/>
    </source>
</evidence>
<accession>A0ABX9D1B3</accession>
<reference evidence="3 4" key="1">
    <citation type="submission" date="2018-03" db="EMBL/GenBank/DDBJ databases">
        <title>Defining the species Micromonospora saelicesensis and Micromonospora noduli under the framework of genomics.</title>
        <authorList>
            <person name="Riesco R."/>
            <person name="Trujillo M.E."/>
        </authorList>
    </citation>
    <scope>NUCLEOTIDE SEQUENCE [LARGE SCALE GENOMIC DNA]</scope>
    <source>
        <strain evidence="3 4">MED15</strain>
    </source>
</reference>
<dbReference type="InterPro" id="IPR011856">
    <property type="entry name" value="tRNA_endonuc-like_dom_sf"/>
</dbReference>
<dbReference type="InterPro" id="IPR011335">
    <property type="entry name" value="Restrct_endonuc-II-like"/>
</dbReference>
<organism evidence="3 4">
    <name type="scientific">Micromonospora noduli</name>
    <dbReference type="NCBI Taxonomy" id="709876"/>
    <lineage>
        <taxon>Bacteria</taxon>
        <taxon>Bacillati</taxon>
        <taxon>Actinomycetota</taxon>
        <taxon>Actinomycetes</taxon>
        <taxon>Micromonosporales</taxon>
        <taxon>Micromonosporaceae</taxon>
        <taxon>Micromonospora</taxon>
    </lineage>
</organism>
<dbReference type="SUPFAM" id="SSF52980">
    <property type="entry name" value="Restriction endonuclease-like"/>
    <property type="match status" value="2"/>
</dbReference>
<feature type="domain" description="Restriction endonuclease type IV Mrr" evidence="2">
    <location>
        <begin position="592"/>
        <end position="683"/>
    </location>
</feature>
<comment type="caution">
    <text evidence="3">The sequence shown here is derived from an EMBL/GenBank/DDBJ whole genome shotgun (WGS) entry which is preliminary data.</text>
</comment>